<dbReference type="InterPro" id="IPR028363">
    <property type="entry name" value="RPB6"/>
</dbReference>
<gene>
    <name evidence="9" type="primary">RPO26</name>
    <name evidence="9" type="ORF">HRR80_002515</name>
</gene>
<dbReference type="Proteomes" id="UP001161757">
    <property type="component" value="Unassembled WGS sequence"/>
</dbReference>
<keyword evidence="6" id="KW-0539">Nucleus</keyword>
<dbReference type="EMBL" id="JAJGCB010000003">
    <property type="protein sequence ID" value="KAJ8994016.1"/>
    <property type="molecule type" value="Genomic_DNA"/>
</dbReference>
<dbReference type="InterPro" id="IPR006111">
    <property type="entry name" value="Rpo6/Rpb6"/>
</dbReference>
<dbReference type="GO" id="GO:0003677">
    <property type="term" value="F:DNA binding"/>
    <property type="evidence" value="ECO:0007669"/>
    <property type="project" value="InterPro"/>
</dbReference>
<comment type="subcellular location">
    <subcellularLocation>
        <location evidence="1">Nucleus</location>
    </subcellularLocation>
</comment>
<dbReference type="GO" id="GO:0005666">
    <property type="term" value="C:RNA polymerase III complex"/>
    <property type="evidence" value="ECO:0007669"/>
    <property type="project" value="UniProtKB-ARBA"/>
</dbReference>
<dbReference type="InterPro" id="IPR020708">
    <property type="entry name" value="DNA-dir_RNA_polK_14-18kDa_CS"/>
</dbReference>
<dbReference type="GO" id="GO:0006362">
    <property type="term" value="P:transcription elongation by RNA polymerase I"/>
    <property type="evidence" value="ECO:0007669"/>
    <property type="project" value="UniProtKB-ARBA"/>
</dbReference>
<evidence type="ECO:0000313" key="9">
    <source>
        <dbReference type="EMBL" id="KAJ8994016.1"/>
    </source>
</evidence>
<sequence>MSDYGDEGGYGQDEADETFYEPEETVEEFAPDVEIDEAAIEDRANAEDGDERTVVTGDPNQNVQKPSSDADKKIPDDKRSTTPYMTKYERARVLGTRALQISMNAPVLVDLEGETDPLQIAIKELNQKKIPLVVRRYLPDGWYEDWTCEELL</sequence>
<keyword evidence="4" id="KW-0597">Phosphoprotein</keyword>
<dbReference type="FunFam" id="3.90.940.10:FF:000004">
    <property type="entry name" value="DNA-directed RNA polymerases I, II, and III subunit RPABC2"/>
    <property type="match status" value="1"/>
</dbReference>
<evidence type="ECO:0000256" key="5">
    <source>
        <dbReference type="ARBA" id="ARBA00023163"/>
    </source>
</evidence>
<dbReference type="Pfam" id="PF01192">
    <property type="entry name" value="RNA_pol_Rpb6"/>
    <property type="match status" value="1"/>
</dbReference>
<evidence type="ECO:0000256" key="2">
    <source>
        <dbReference type="ARBA" id="ARBA00020808"/>
    </source>
</evidence>
<dbReference type="PIRSF" id="PIRSF000778">
    <property type="entry name" value="RpoK/RPB6"/>
    <property type="match status" value="1"/>
</dbReference>
<reference evidence="9" key="1">
    <citation type="submission" date="2023-01" db="EMBL/GenBank/DDBJ databases">
        <title>Exophiala dermititidis isolated from Cystic Fibrosis Patient.</title>
        <authorList>
            <person name="Kurbessoian T."/>
            <person name="Crocker A."/>
            <person name="Murante D."/>
            <person name="Hogan D.A."/>
            <person name="Stajich J.E."/>
        </authorList>
    </citation>
    <scope>NUCLEOTIDE SEQUENCE</scope>
    <source>
        <strain evidence="9">Ex8</strain>
    </source>
</reference>
<dbReference type="GO" id="GO:0006366">
    <property type="term" value="P:transcription by RNA polymerase II"/>
    <property type="evidence" value="ECO:0007669"/>
    <property type="project" value="TreeGrafter"/>
</dbReference>
<dbReference type="PIRSF" id="PIRSF500154">
    <property type="entry name" value="RPB6"/>
    <property type="match status" value="1"/>
</dbReference>
<dbReference type="SMART" id="SM01409">
    <property type="entry name" value="RNA_pol_Rpb6"/>
    <property type="match status" value="1"/>
</dbReference>
<proteinExistence type="inferred from homology"/>
<dbReference type="NCBIfam" id="NF002208">
    <property type="entry name" value="PRK01099.1-3"/>
    <property type="match status" value="1"/>
</dbReference>
<dbReference type="GO" id="GO:0042797">
    <property type="term" value="P:tRNA transcription by RNA polymerase III"/>
    <property type="evidence" value="ECO:0007669"/>
    <property type="project" value="TreeGrafter"/>
</dbReference>
<dbReference type="InterPro" id="IPR036161">
    <property type="entry name" value="RPB6/omega-like_sf"/>
</dbReference>
<dbReference type="GO" id="GO:0003899">
    <property type="term" value="F:DNA-directed RNA polymerase activity"/>
    <property type="evidence" value="ECO:0007669"/>
    <property type="project" value="InterPro"/>
</dbReference>
<dbReference type="AlphaFoldDB" id="A0AAN6F122"/>
<evidence type="ECO:0000256" key="4">
    <source>
        <dbReference type="ARBA" id="ARBA00022553"/>
    </source>
</evidence>
<feature type="compositionally biased region" description="Acidic residues" evidence="8">
    <location>
        <begin position="13"/>
        <end position="39"/>
    </location>
</feature>
<protein>
    <recommendedName>
        <fullName evidence="2">DNA-directed RNA polymerases I, II, and III subunit RPABC2</fullName>
    </recommendedName>
</protein>
<dbReference type="GO" id="GO:0005665">
    <property type="term" value="C:RNA polymerase II, core complex"/>
    <property type="evidence" value="ECO:0007669"/>
    <property type="project" value="InterPro"/>
</dbReference>
<comment type="similarity">
    <text evidence="7">Belongs to the archaeal Rpo6/eukaryotic RPB6 RNA polymerase subunit family.</text>
</comment>
<organism evidence="9 10">
    <name type="scientific">Exophiala dermatitidis</name>
    <name type="common">Black yeast-like fungus</name>
    <name type="synonym">Wangiella dermatitidis</name>
    <dbReference type="NCBI Taxonomy" id="5970"/>
    <lineage>
        <taxon>Eukaryota</taxon>
        <taxon>Fungi</taxon>
        <taxon>Dikarya</taxon>
        <taxon>Ascomycota</taxon>
        <taxon>Pezizomycotina</taxon>
        <taxon>Eurotiomycetes</taxon>
        <taxon>Chaetothyriomycetidae</taxon>
        <taxon>Chaetothyriales</taxon>
        <taxon>Herpotrichiellaceae</taxon>
        <taxon>Exophiala</taxon>
    </lineage>
</organism>
<evidence type="ECO:0000256" key="1">
    <source>
        <dbReference type="ARBA" id="ARBA00004123"/>
    </source>
</evidence>
<dbReference type="Gene3D" id="3.90.940.10">
    <property type="match status" value="1"/>
</dbReference>
<evidence type="ECO:0000256" key="7">
    <source>
        <dbReference type="ARBA" id="ARBA00025773"/>
    </source>
</evidence>
<feature type="region of interest" description="Disordered" evidence="8">
    <location>
        <begin position="1"/>
        <end position="82"/>
    </location>
</feature>
<dbReference type="GO" id="GO:0005736">
    <property type="term" value="C:RNA polymerase I complex"/>
    <property type="evidence" value="ECO:0007669"/>
    <property type="project" value="TreeGrafter"/>
</dbReference>
<dbReference type="PANTHER" id="PTHR47227">
    <property type="entry name" value="DNA-DIRECTED RNA POLYMERASE SUBUNIT K"/>
    <property type="match status" value="1"/>
</dbReference>
<dbReference type="HAMAP" id="MF_00192">
    <property type="entry name" value="RNApol_arch_Rpo6"/>
    <property type="match status" value="1"/>
</dbReference>
<evidence type="ECO:0000256" key="8">
    <source>
        <dbReference type="SAM" id="MobiDB-lite"/>
    </source>
</evidence>
<dbReference type="SUPFAM" id="SSF63562">
    <property type="entry name" value="RPB6/omega subunit-like"/>
    <property type="match status" value="1"/>
</dbReference>
<dbReference type="InterPro" id="IPR006110">
    <property type="entry name" value="Pol_omega/Rpo6/RPB6"/>
</dbReference>
<evidence type="ECO:0000313" key="10">
    <source>
        <dbReference type="Proteomes" id="UP001161757"/>
    </source>
</evidence>
<dbReference type="PROSITE" id="PS01111">
    <property type="entry name" value="RNA_POL_K_14KD"/>
    <property type="match status" value="1"/>
</dbReference>
<evidence type="ECO:0000256" key="6">
    <source>
        <dbReference type="ARBA" id="ARBA00023242"/>
    </source>
</evidence>
<feature type="compositionally biased region" description="Basic and acidic residues" evidence="8">
    <location>
        <begin position="68"/>
        <end position="80"/>
    </location>
</feature>
<name>A0AAN6F122_EXODE</name>
<dbReference type="PANTHER" id="PTHR47227:SF5">
    <property type="entry name" value="DNA-DIRECTED RNA POLYMERASES I, II, AND III SUBUNIT RPABC2"/>
    <property type="match status" value="1"/>
</dbReference>
<evidence type="ECO:0000256" key="3">
    <source>
        <dbReference type="ARBA" id="ARBA00022478"/>
    </source>
</evidence>
<keyword evidence="3" id="KW-0240">DNA-directed RNA polymerase</keyword>
<feature type="compositionally biased region" description="Polar residues" evidence="8">
    <location>
        <begin position="58"/>
        <end position="67"/>
    </location>
</feature>
<accession>A0AAN6F122</accession>
<comment type="caution">
    <text evidence="9">The sequence shown here is derived from an EMBL/GenBank/DDBJ whole genome shotgun (WGS) entry which is preliminary data.</text>
</comment>
<keyword evidence="5" id="KW-0804">Transcription</keyword>